<sequence>MKGYIHVYTGNGKGKTTAALGLATRAACAGLKVFFGQFLKGRETSELKISEFFPNFDIVQYGTSEFIVGNPSEEQIKKAKDGLDDAKKRLASGKYDVVVLDELCVAIHLGLFSKEEMEDLLNLKPESVELVITGRYAPEWLIEKADLVTEMKEIKHYYQKGVMARKGIEY</sequence>
<dbReference type="PIRSF" id="PIRSF015617">
    <property type="entry name" value="Adensltrnsf_CobA"/>
    <property type="match status" value="1"/>
</dbReference>
<protein>
    <submittedName>
        <fullName evidence="1">Cob(I)yrinic acid a,c-diamide adenosyltransferase</fullName>
        <ecNumber evidence="1">2.5.1.17</ecNumber>
    </submittedName>
</protein>
<dbReference type="Pfam" id="PF02572">
    <property type="entry name" value="CobA_CobO_BtuR"/>
    <property type="match status" value="1"/>
</dbReference>
<dbReference type="PANTHER" id="PTHR46638:SF1">
    <property type="entry name" value="CORRINOID ADENOSYLTRANSFERASE"/>
    <property type="match status" value="1"/>
</dbReference>
<proteinExistence type="predicted"/>
<dbReference type="KEGG" id="tpt:Tpet_1328"/>
<dbReference type="CDD" id="cd00561">
    <property type="entry name" value="CobA_ACA"/>
    <property type="match status" value="1"/>
</dbReference>
<dbReference type="Gene3D" id="3.40.50.300">
    <property type="entry name" value="P-loop containing nucleotide triphosphate hydrolases"/>
    <property type="match status" value="1"/>
</dbReference>
<dbReference type="RefSeq" id="WP_011943810.1">
    <property type="nucleotide sequence ID" value="NC_009486.1"/>
</dbReference>
<dbReference type="GO" id="GO:0009236">
    <property type="term" value="P:cobalamin biosynthetic process"/>
    <property type="evidence" value="ECO:0007669"/>
    <property type="project" value="InterPro"/>
</dbReference>
<dbReference type="GO" id="GO:0008817">
    <property type="term" value="F:corrinoid adenosyltransferase activity"/>
    <property type="evidence" value="ECO:0007669"/>
    <property type="project" value="UniProtKB-EC"/>
</dbReference>
<dbReference type="Proteomes" id="UP000006558">
    <property type="component" value="Chromosome"/>
</dbReference>
<evidence type="ECO:0000313" key="1">
    <source>
        <dbReference type="EMBL" id="ABQ47342.1"/>
    </source>
</evidence>
<organism evidence="1 2">
    <name type="scientific">Thermotoga petrophila (strain ATCC BAA-488 / DSM 13995 / JCM 10881 / RKU-1)</name>
    <dbReference type="NCBI Taxonomy" id="390874"/>
    <lineage>
        <taxon>Bacteria</taxon>
        <taxon>Thermotogati</taxon>
        <taxon>Thermotogota</taxon>
        <taxon>Thermotogae</taxon>
        <taxon>Thermotogales</taxon>
        <taxon>Thermotogaceae</taxon>
        <taxon>Thermotoga</taxon>
    </lineage>
</organism>
<dbReference type="STRING" id="390874.Tpet_1328"/>
<name>A5IMB9_THEP1</name>
<dbReference type="PANTHER" id="PTHR46638">
    <property type="entry name" value="CORRINOID ADENOSYLTRANSFERASE"/>
    <property type="match status" value="1"/>
</dbReference>
<dbReference type="InterPro" id="IPR027417">
    <property type="entry name" value="P-loop_NTPase"/>
</dbReference>
<dbReference type="NCBIfam" id="NF004637">
    <property type="entry name" value="PRK05986.1"/>
    <property type="match status" value="1"/>
</dbReference>
<reference evidence="1 2" key="2">
    <citation type="journal article" date="2009" name="Proc. Natl. Acad. Sci. U.S.A.">
        <title>On the chimeric nature, thermophilic origin, and phylogenetic placement of the Thermotogales.</title>
        <authorList>
            <person name="Zhaxybayeva O."/>
            <person name="Swithers K.S."/>
            <person name="Lapierre P."/>
            <person name="Fournier G.P."/>
            <person name="Bickhart D.M."/>
            <person name="DeBoy R.T."/>
            <person name="Nelson K.E."/>
            <person name="Nesbo C.L."/>
            <person name="Doolittle W.F."/>
            <person name="Gogarten J.P."/>
            <person name="Noll K.M."/>
        </authorList>
    </citation>
    <scope>NUCLEOTIDE SEQUENCE [LARGE SCALE GENOMIC DNA]</scope>
    <source>
        <strain evidence="2">ATCC BAA-488 / DSM 13995 / JCM 10881 / RKU-1</strain>
    </source>
</reference>
<dbReference type="HOGENOM" id="CLU_088595_2_0_0"/>
<gene>
    <name evidence="1" type="ordered locus">Tpet_1328</name>
</gene>
<dbReference type="InterPro" id="IPR003724">
    <property type="entry name" value="CblAdoTrfase_CobA"/>
</dbReference>
<accession>A5IMB9</accession>
<dbReference type="EMBL" id="CP000702">
    <property type="protein sequence ID" value="ABQ47342.1"/>
    <property type="molecule type" value="Genomic_DNA"/>
</dbReference>
<keyword evidence="1" id="KW-0808">Transferase</keyword>
<dbReference type="EC" id="2.5.1.17" evidence="1"/>
<reference evidence="2" key="1">
    <citation type="submission" date="2007-05" db="EMBL/GenBank/DDBJ databases">
        <title>Complete sequence of Thermotoga petrophila RKU-1.</title>
        <authorList>
            <consortium name="US DOE Joint Genome Institute"/>
            <person name="Copeland A."/>
            <person name="Lucas S."/>
            <person name="Lapidus A."/>
            <person name="Barry K."/>
            <person name="Glavina del Rio T."/>
            <person name="Dalin E."/>
            <person name="Tice H."/>
            <person name="Pitluck S."/>
            <person name="Sims D."/>
            <person name="Brettin T."/>
            <person name="Bruce D."/>
            <person name="Detter J.C."/>
            <person name="Han C."/>
            <person name="Tapia R."/>
            <person name="Schmutz J."/>
            <person name="Larimer F."/>
            <person name="Land M."/>
            <person name="Hauser L."/>
            <person name="Kyrpides N."/>
            <person name="Mikhailova N."/>
            <person name="Nelson K."/>
            <person name="Gogarten J.P."/>
            <person name="Noll K."/>
            <person name="Richardson P."/>
        </authorList>
    </citation>
    <scope>NUCLEOTIDE SEQUENCE [LARGE SCALE GENOMIC DNA]</scope>
    <source>
        <strain evidence="2">ATCC BAA-488 / DSM 13995 / JCM 10881 / RKU-1</strain>
    </source>
</reference>
<dbReference type="SUPFAM" id="SSF52540">
    <property type="entry name" value="P-loop containing nucleoside triphosphate hydrolases"/>
    <property type="match status" value="1"/>
</dbReference>
<dbReference type="eggNOG" id="COG2109">
    <property type="taxonomic scope" value="Bacteria"/>
</dbReference>
<dbReference type="AlphaFoldDB" id="A5IMB9"/>
<evidence type="ECO:0000313" key="2">
    <source>
        <dbReference type="Proteomes" id="UP000006558"/>
    </source>
</evidence>
<dbReference type="GO" id="GO:0005524">
    <property type="term" value="F:ATP binding"/>
    <property type="evidence" value="ECO:0007669"/>
    <property type="project" value="InterPro"/>
</dbReference>
<dbReference type="NCBIfam" id="TIGR00708">
    <property type="entry name" value="cobA"/>
    <property type="match status" value="1"/>
</dbReference>